<comment type="caution">
    <text evidence="1">The sequence shown here is derived from an EMBL/GenBank/DDBJ whole genome shotgun (WGS) entry which is preliminary data.</text>
</comment>
<evidence type="ECO:0000313" key="2">
    <source>
        <dbReference type="Proteomes" id="UP000267585"/>
    </source>
</evidence>
<dbReference type="InterPro" id="IPR036249">
    <property type="entry name" value="Thioredoxin-like_sf"/>
</dbReference>
<evidence type="ECO:0000313" key="1">
    <source>
        <dbReference type="EMBL" id="RTE52434.1"/>
    </source>
</evidence>
<organism evidence="1 2">
    <name type="scientific">Arenibacter aquaticus</name>
    <dbReference type="NCBI Taxonomy" id="2489054"/>
    <lineage>
        <taxon>Bacteria</taxon>
        <taxon>Pseudomonadati</taxon>
        <taxon>Bacteroidota</taxon>
        <taxon>Flavobacteriia</taxon>
        <taxon>Flavobacteriales</taxon>
        <taxon>Flavobacteriaceae</taxon>
        <taxon>Arenibacter</taxon>
    </lineage>
</organism>
<reference evidence="1 2" key="1">
    <citation type="submission" date="2018-11" db="EMBL/GenBank/DDBJ databases">
        <title>Arenibacter aquaticus sp.nov., a marine bacterium isolated from surface seawater in the South China Sea.</title>
        <authorList>
            <person name="Guo J."/>
            <person name="Sun J."/>
        </authorList>
    </citation>
    <scope>NUCLEOTIDE SEQUENCE [LARGE SCALE GENOMIC DNA]</scope>
    <source>
        <strain evidence="1 2">GUO666</strain>
    </source>
</reference>
<proteinExistence type="predicted"/>
<dbReference type="EMBL" id="RQPJ01000021">
    <property type="protein sequence ID" value="RTE52434.1"/>
    <property type="molecule type" value="Genomic_DNA"/>
</dbReference>
<dbReference type="AlphaFoldDB" id="A0A430JZV5"/>
<dbReference type="Gene3D" id="3.40.30.10">
    <property type="entry name" value="Glutaredoxin"/>
    <property type="match status" value="1"/>
</dbReference>
<dbReference type="Proteomes" id="UP000267585">
    <property type="component" value="Unassembled WGS sequence"/>
</dbReference>
<protein>
    <submittedName>
        <fullName evidence="1">Thioredoxin family protein</fullName>
    </submittedName>
</protein>
<dbReference type="Pfam" id="PF13899">
    <property type="entry name" value="Thioredoxin_7"/>
    <property type="match status" value="1"/>
</dbReference>
<sequence length="167" mass="19468">MEYKLRIMKINIVTIIILITGLLPLASHSQAKSYTFEQLDSLQTIERRKVIVFIHTDWCRYCQAMKKTTFKAKEVVKMLDEHYWFIQLNAEEKRTIQFNGQVYNFKPTGNNIGIHGLAEQLGSKDGKVSFPTVCIISPDYNVLIRYDQFISAPNFLKLIKDINEFSR</sequence>
<accession>A0A430JZV5</accession>
<dbReference type="SUPFAM" id="SSF52833">
    <property type="entry name" value="Thioredoxin-like"/>
    <property type="match status" value="1"/>
</dbReference>
<gene>
    <name evidence="1" type="ORF">EHW67_19860</name>
</gene>
<keyword evidence="2" id="KW-1185">Reference proteome</keyword>
<name>A0A430JZV5_9FLAO</name>